<reference evidence="2 3" key="1">
    <citation type="journal article" date="2024" name="J Genomics">
        <title>Draft genome sequencing and assembly of Favolaschia claudopus CIRM-BRFM 2984 isolated from oak limbs.</title>
        <authorList>
            <person name="Navarro D."/>
            <person name="Drula E."/>
            <person name="Chaduli D."/>
            <person name="Cazenave R."/>
            <person name="Ahrendt S."/>
            <person name="Wang J."/>
            <person name="Lipzen A."/>
            <person name="Daum C."/>
            <person name="Barry K."/>
            <person name="Grigoriev I.V."/>
            <person name="Favel A."/>
            <person name="Rosso M.N."/>
            <person name="Martin F."/>
        </authorList>
    </citation>
    <scope>NUCLEOTIDE SEQUENCE [LARGE SCALE GENOMIC DNA]</scope>
    <source>
        <strain evidence="2 3">CIRM-BRFM 2984</strain>
    </source>
</reference>
<dbReference type="Proteomes" id="UP001362999">
    <property type="component" value="Unassembled WGS sequence"/>
</dbReference>
<dbReference type="EMBL" id="JAWWNJ010000140">
    <property type="protein sequence ID" value="KAK6984215.1"/>
    <property type="molecule type" value="Genomic_DNA"/>
</dbReference>
<sequence>MAQTLDQAHTQYRQPESAIKLPFKQNPPLPVLVKRTRNDTCQHVSKIVRSEKRRRVTASGKAGERATRASQVREDRTRNVMDKNVKARDAERLKHGRKVLRLAFTPGAE</sequence>
<feature type="region of interest" description="Disordered" evidence="1">
    <location>
        <begin position="1"/>
        <end position="24"/>
    </location>
</feature>
<proteinExistence type="predicted"/>
<protein>
    <submittedName>
        <fullName evidence="2">Uncharacterized protein</fullName>
    </submittedName>
</protein>
<evidence type="ECO:0000256" key="1">
    <source>
        <dbReference type="SAM" id="MobiDB-lite"/>
    </source>
</evidence>
<dbReference type="AlphaFoldDB" id="A0AAV9ZIK2"/>
<feature type="region of interest" description="Disordered" evidence="1">
    <location>
        <begin position="50"/>
        <end position="75"/>
    </location>
</feature>
<keyword evidence="3" id="KW-1185">Reference proteome</keyword>
<organism evidence="2 3">
    <name type="scientific">Favolaschia claudopus</name>
    <dbReference type="NCBI Taxonomy" id="2862362"/>
    <lineage>
        <taxon>Eukaryota</taxon>
        <taxon>Fungi</taxon>
        <taxon>Dikarya</taxon>
        <taxon>Basidiomycota</taxon>
        <taxon>Agaricomycotina</taxon>
        <taxon>Agaricomycetes</taxon>
        <taxon>Agaricomycetidae</taxon>
        <taxon>Agaricales</taxon>
        <taxon>Marasmiineae</taxon>
        <taxon>Mycenaceae</taxon>
        <taxon>Favolaschia</taxon>
    </lineage>
</organism>
<gene>
    <name evidence="2" type="ORF">R3P38DRAFT_2806783</name>
</gene>
<evidence type="ECO:0000313" key="3">
    <source>
        <dbReference type="Proteomes" id="UP001362999"/>
    </source>
</evidence>
<name>A0AAV9ZIK2_9AGAR</name>
<comment type="caution">
    <text evidence="2">The sequence shown here is derived from an EMBL/GenBank/DDBJ whole genome shotgun (WGS) entry which is preliminary data.</text>
</comment>
<accession>A0AAV9ZIK2</accession>
<feature type="compositionally biased region" description="Polar residues" evidence="1">
    <location>
        <begin position="1"/>
        <end position="14"/>
    </location>
</feature>
<feature type="compositionally biased region" description="Basic and acidic residues" evidence="1">
    <location>
        <begin position="62"/>
        <end position="75"/>
    </location>
</feature>
<evidence type="ECO:0000313" key="2">
    <source>
        <dbReference type="EMBL" id="KAK6984215.1"/>
    </source>
</evidence>